<name>A0A812C5I5_ACAPH</name>
<proteinExistence type="predicted"/>
<gene>
    <name evidence="1" type="ORF">SPHA_27409</name>
</gene>
<dbReference type="Proteomes" id="UP000597762">
    <property type="component" value="Unassembled WGS sequence"/>
</dbReference>
<keyword evidence="2" id="KW-1185">Reference proteome</keyword>
<dbReference type="SUPFAM" id="SSF52058">
    <property type="entry name" value="L domain-like"/>
    <property type="match status" value="1"/>
</dbReference>
<comment type="caution">
    <text evidence="1">The sequence shown here is derived from an EMBL/GenBank/DDBJ whole genome shotgun (WGS) entry which is preliminary data.</text>
</comment>
<dbReference type="EMBL" id="CAHIKZ030001062">
    <property type="protein sequence ID" value="CAE1251152.1"/>
    <property type="molecule type" value="Genomic_DNA"/>
</dbReference>
<protein>
    <recommendedName>
        <fullName evidence="3">Leucine-rich repeat-containing protein 72</fullName>
    </recommendedName>
</protein>
<organism evidence="1 2">
    <name type="scientific">Acanthosepion pharaonis</name>
    <name type="common">Pharaoh cuttlefish</name>
    <name type="synonym">Sepia pharaonis</name>
    <dbReference type="NCBI Taxonomy" id="158019"/>
    <lineage>
        <taxon>Eukaryota</taxon>
        <taxon>Metazoa</taxon>
        <taxon>Spiralia</taxon>
        <taxon>Lophotrochozoa</taxon>
        <taxon>Mollusca</taxon>
        <taxon>Cephalopoda</taxon>
        <taxon>Coleoidea</taxon>
        <taxon>Decapodiformes</taxon>
        <taxon>Sepiida</taxon>
        <taxon>Sepiina</taxon>
        <taxon>Sepiidae</taxon>
        <taxon>Acanthosepion</taxon>
    </lineage>
</organism>
<dbReference type="OrthoDB" id="10251250at2759"/>
<dbReference type="InterPro" id="IPR042655">
    <property type="entry name" value="LRC72"/>
</dbReference>
<dbReference type="PANTHER" id="PTHR46759:SF1">
    <property type="entry name" value="LEUCINE-RICH REPEAT-CONTAINING PROTEIN 72"/>
    <property type="match status" value="1"/>
</dbReference>
<dbReference type="AlphaFoldDB" id="A0A812C5I5"/>
<dbReference type="PANTHER" id="PTHR46759">
    <property type="entry name" value="LEUCINE-RICH REPEAT-CONTAINING PROTEIN 72"/>
    <property type="match status" value="1"/>
</dbReference>
<evidence type="ECO:0000313" key="1">
    <source>
        <dbReference type="EMBL" id="CAE1251152.1"/>
    </source>
</evidence>
<accession>A0A812C5I5</accession>
<dbReference type="Gene3D" id="3.80.10.10">
    <property type="entry name" value="Ribonuclease Inhibitor"/>
    <property type="match status" value="1"/>
</dbReference>
<dbReference type="InterPro" id="IPR032675">
    <property type="entry name" value="LRR_dom_sf"/>
</dbReference>
<reference evidence="1" key="1">
    <citation type="submission" date="2021-01" db="EMBL/GenBank/DDBJ databases">
        <authorList>
            <person name="Li R."/>
            <person name="Bekaert M."/>
        </authorList>
    </citation>
    <scope>NUCLEOTIDE SEQUENCE</scope>
    <source>
        <strain evidence="1">Farmed</strain>
    </source>
</reference>
<sequence length="251" mass="29378">MSEFKEKQKQVVYTRRVDEIYFAKQKITSLESFEDFQNLKFLWLNGNKLCHLGSCLQSNILLVELYLHDNNIYSVTGCLQHLKSLQVLLLHNNFLVNLSNVLHEFRNMYCLQILNLFNNPVAFEPNYKVRVISSLPSLKIFDRNEVTTLVQKSKWLKNSKNQFLPDSPKAPTILYHLLSDVQQNSHPAKTKEMCKYKKHALGSAHCTQNNEEKKEKKEVKKTSNTILIYNSFNWKQMPSSKTRQDNEGIIH</sequence>
<evidence type="ECO:0000313" key="2">
    <source>
        <dbReference type="Proteomes" id="UP000597762"/>
    </source>
</evidence>
<evidence type="ECO:0008006" key="3">
    <source>
        <dbReference type="Google" id="ProtNLM"/>
    </source>
</evidence>